<dbReference type="Gene3D" id="3.30.565.10">
    <property type="entry name" value="Histidine kinase-like ATPase, C-terminal domain"/>
    <property type="match status" value="1"/>
</dbReference>
<evidence type="ECO:0000256" key="7">
    <source>
        <dbReference type="ARBA" id="ARBA00022989"/>
    </source>
</evidence>
<dbReference type="InterPro" id="IPR003594">
    <property type="entry name" value="HATPase_dom"/>
</dbReference>
<evidence type="ECO:0000313" key="12">
    <source>
        <dbReference type="Proteomes" id="UP001596203"/>
    </source>
</evidence>
<evidence type="ECO:0000256" key="5">
    <source>
        <dbReference type="ARBA" id="ARBA00022692"/>
    </source>
</evidence>
<keyword evidence="3" id="KW-0597">Phosphoprotein</keyword>
<dbReference type="InterPro" id="IPR050428">
    <property type="entry name" value="TCS_sensor_his_kinase"/>
</dbReference>
<evidence type="ECO:0000256" key="4">
    <source>
        <dbReference type="ARBA" id="ARBA00022679"/>
    </source>
</evidence>
<feature type="compositionally biased region" description="Low complexity" evidence="8">
    <location>
        <begin position="705"/>
        <end position="724"/>
    </location>
</feature>
<dbReference type="PANTHER" id="PTHR45436:SF5">
    <property type="entry name" value="SENSOR HISTIDINE KINASE TRCS"/>
    <property type="match status" value="1"/>
</dbReference>
<feature type="domain" description="Histidine kinase" evidence="10">
    <location>
        <begin position="510"/>
        <end position="616"/>
    </location>
</feature>
<evidence type="ECO:0000259" key="10">
    <source>
        <dbReference type="PROSITE" id="PS50109"/>
    </source>
</evidence>
<keyword evidence="9" id="KW-0472">Membrane</keyword>
<keyword evidence="7 9" id="KW-1133">Transmembrane helix</keyword>
<keyword evidence="4" id="KW-0808">Transferase</keyword>
<name>A0ABW1KJM9_9ACTN</name>
<sequence>MLAPSIVIVVLWLVASGYLVFQGFYTSAVAKSVRSVSIPAVAALTSIQQERRLSISHLAQRSGDLQGLVDQRKVTDERLSRLRAVATEALGNAPDSIVTRWRALSAYLDQLPSVRGTVDSRSIDGQRTFAFYNDLLDAATTLFDTQARVVPDVTATQGGITATDAFRASDLMSRAASRIDGAFGARALDQQSYLEFVSLVGSYHAGLATIAPHLRPGPGERLKDLTSSDLWRELVAAEHAIITGGAWRNGVPATLSATRARWETLTRQVSDRLIDVTVAQADEVSAEALRTGNNQLLMASVASLVALSIAIAAILWAFRQSRELPVRLARLGEDAAAMVDQRLPAMMERLRRHEKVDPAAELPLGDYGSDEIGHLAEVLNRSLQAAAAAAIEEAKTRTASNAMLMGVARRPQRPLQRGLKVIEEVQNLVGDEGLLSKLFDINHQLTQSRRFLENLLILTGNQIGRRFQNPVPVGRVMLAASAEAQQYQRVTQRSAPDVAIVGQAVAGTIHLLSELLDNALAFSPPGTTVWVTSNEVAKGVVIEIEDSGIGMRPDALERANDLLTTAPTPDVTAIKDGSQIGLHVVAELAKRLGIKVTLRPSAYGGLMAVVLLPQRVIAGNGAAERPDAGPQAPSAAAPASKPDAAPRREPRPAASPPATSVAASPNGTAQTVSKSAPAQVRRPDVAGGRMGNHQSDPGAIPRQRASSASSPVGSGSPSPQAATRPPLPHRQPQRHLAPGLRDDPPPAATQRTARPARSPEEARSRFTQYQQAWAAGQATGIHEPATTDDQGGKA</sequence>
<feature type="compositionally biased region" description="Low complexity" evidence="8">
    <location>
        <begin position="628"/>
        <end position="643"/>
    </location>
</feature>
<accession>A0ABW1KJM9</accession>
<evidence type="ECO:0000256" key="1">
    <source>
        <dbReference type="ARBA" id="ARBA00000085"/>
    </source>
</evidence>
<dbReference type="PANTHER" id="PTHR45436">
    <property type="entry name" value="SENSOR HISTIDINE KINASE YKOH"/>
    <property type="match status" value="1"/>
</dbReference>
<evidence type="ECO:0000256" key="6">
    <source>
        <dbReference type="ARBA" id="ARBA00022777"/>
    </source>
</evidence>
<evidence type="ECO:0000256" key="3">
    <source>
        <dbReference type="ARBA" id="ARBA00022553"/>
    </source>
</evidence>
<feature type="transmembrane region" description="Helical" evidence="9">
    <location>
        <begin position="6"/>
        <end position="25"/>
    </location>
</feature>
<protein>
    <recommendedName>
        <fullName evidence="2">histidine kinase</fullName>
        <ecNumber evidence="2">2.7.13.3</ecNumber>
    </recommendedName>
</protein>
<reference evidence="12" key="1">
    <citation type="journal article" date="2019" name="Int. J. Syst. Evol. Microbiol.">
        <title>The Global Catalogue of Microorganisms (GCM) 10K type strain sequencing project: providing services to taxonomists for standard genome sequencing and annotation.</title>
        <authorList>
            <consortium name="The Broad Institute Genomics Platform"/>
            <consortium name="The Broad Institute Genome Sequencing Center for Infectious Disease"/>
            <person name="Wu L."/>
            <person name="Ma J."/>
        </authorList>
    </citation>
    <scope>NUCLEOTIDE SEQUENCE [LARGE SCALE GENOMIC DNA]</scope>
    <source>
        <strain evidence="12">ZS-35-S2</strain>
    </source>
</reference>
<dbReference type="InterPro" id="IPR013587">
    <property type="entry name" value="Nitrate/nitrite_sensing"/>
</dbReference>
<dbReference type="SUPFAM" id="SSF55874">
    <property type="entry name" value="ATPase domain of HSP90 chaperone/DNA topoisomerase II/histidine kinase"/>
    <property type="match status" value="1"/>
</dbReference>
<keyword evidence="5 9" id="KW-0812">Transmembrane</keyword>
<dbReference type="EMBL" id="JBHSPR010000054">
    <property type="protein sequence ID" value="MFC6021989.1"/>
    <property type="molecule type" value="Genomic_DNA"/>
</dbReference>
<dbReference type="Proteomes" id="UP001596203">
    <property type="component" value="Unassembled WGS sequence"/>
</dbReference>
<evidence type="ECO:0000256" key="2">
    <source>
        <dbReference type="ARBA" id="ARBA00012438"/>
    </source>
</evidence>
<keyword evidence="12" id="KW-1185">Reference proteome</keyword>
<dbReference type="PROSITE" id="PS50109">
    <property type="entry name" value="HIS_KIN"/>
    <property type="match status" value="1"/>
</dbReference>
<organism evidence="11 12">
    <name type="scientific">Plantactinospora solaniradicis</name>
    <dbReference type="NCBI Taxonomy" id="1723736"/>
    <lineage>
        <taxon>Bacteria</taxon>
        <taxon>Bacillati</taxon>
        <taxon>Actinomycetota</taxon>
        <taxon>Actinomycetes</taxon>
        <taxon>Micromonosporales</taxon>
        <taxon>Micromonosporaceae</taxon>
        <taxon>Plantactinospora</taxon>
    </lineage>
</organism>
<dbReference type="RefSeq" id="WP_377430959.1">
    <property type="nucleotide sequence ID" value="NZ_JBHSPR010000054.1"/>
</dbReference>
<gene>
    <name evidence="11" type="ORF">ACFP2T_38230</name>
</gene>
<proteinExistence type="predicted"/>
<dbReference type="InterPro" id="IPR036890">
    <property type="entry name" value="HATPase_C_sf"/>
</dbReference>
<feature type="transmembrane region" description="Helical" evidence="9">
    <location>
        <begin position="296"/>
        <end position="318"/>
    </location>
</feature>
<keyword evidence="6" id="KW-0418">Kinase</keyword>
<dbReference type="Pfam" id="PF02518">
    <property type="entry name" value="HATPase_c"/>
    <property type="match status" value="1"/>
</dbReference>
<comment type="caution">
    <text evidence="11">The sequence shown here is derived from an EMBL/GenBank/DDBJ whole genome shotgun (WGS) entry which is preliminary data.</text>
</comment>
<dbReference type="EC" id="2.7.13.3" evidence="2"/>
<dbReference type="Pfam" id="PF08376">
    <property type="entry name" value="NIT"/>
    <property type="match status" value="1"/>
</dbReference>
<feature type="compositionally biased region" description="Low complexity" evidence="8">
    <location>
        <begin position="656"/>
        <end position="665"/>
    </location>
</feature>
<comment type="catalytic activity">
    <reaction evidence="1">
        <text>ATP + protein L-histidine = ADP + protein N-phospho-L-histidine.</text>
        <dbReference type="EC" id="2.7.13.3"/>
    </reaction>
</comment>
<feature type="region of interest" description="Disordered" evidence="8">
    <location>
        <begin position="622"/>
        <end position="794"/>
    </location>
</feature>
<dbReference type="InterPro" id="IPR005467">
    <property type="entry name" value="His_kinase_dom"/>
</dbReference>
<dbReference type="SMART" id="SM00387">
    <property type="entry name" value="HATPase_c"/>
    <property type="match status" value="1"/>
</dbReference>
<evidence type="ECO:0000256" key="8">
    <source>
        <dbReference type="SAM" id="MobiDB-lite"/>
    </source>
</evidence>
<evidence type="ECO:0000313" key="11">
    <source>
        <dbReference type="EMBL" id="MFC6021989.1"/>
    </source>
</evidence>
<feature type="compositionally biased region" description="Polar residues" evidence="8">
    <location>
        <begin position="666"/>
        <end position="676"/>
    </location>
</feature>
<evidence type="ECO:0000256" key="9">
    <source>
        <dbReference type="SAM" id="Phobius"/>
    </source>
</evidence>